<evidence type="ECO:0000256" key="2">
    <source>
        <dbReference type="ARBA" id="ARBA00022679"/>
    </source>
</evidence>
<organism evidence="7 8">
    <name type="scientific">Reticulomyxa filosa</name>
    <dbReference type="NCBI Taxonomy" id="46433"/>
    <lineage>
        <taxon>Eukaryota</taxon>
        <taxon>Sar</taxon>
        <taxon>Rhizaria</taxon>
        <taxon>Retaria</taxon>
        <taxon>Foraminifera</taxon>
        <taxon>Monothalamids</taxon>
        <taxon>Reticulomyxidae</taxon>
        <taxon>Reticulomyxa</taxon>
    </lineage>
</organism>
<accession>X6N6V2</accession>
<dbReference type="GO" id="GO:0005524">
    <property type="term" value="F:ATP binding"/>
    <property type="evidence" value="ECO:0007669"/>
    <property type="project" value="UniProtKB-KW"/>
</dbReference>
<dbReference type="GO" id="GO:0004674">
    <property type="term" value="F:protein serine/threonine kinase activity"/>
    <property type="evidence" value="ECO:0007669"/>
    <property type="project" value="UniProtKB-KW"/>
</dbReference>
<proteinExistence type="predicted"/>
<name>X6N6V2_RETFI</name>
<keyword evidence="3" id="KW-0547">Nucleotide-binding</keyword>
<evidence type="ECO:0000256" key="1">
    <source>
        <dbReference type="ARBA" id="ARBA00022527"/>
    </source>
</evidence>
<keyword evidence="4 7" id="KW-0418">Kinase</keyword>
<dbReference type="OrthoDB" id="377346at2759"/>
<comment type="caution">
    <text evidence="7">The sequence shown here is derived from an EMBL/GenBank/DDBJ whole genome shotgun (WGS) entry which is preliminary data.</text>
</comment>
<evidence type="ECO:0000313" key="8">
    <source>
        <dbReference type="Proteomes" id="UP000023152"/>
    </source>
</evidence>
<keyword evidence="1" id="KW-0723">Serine/threonine-protein kinase</keyword>
<dbReference type="OMA" id="PWILANQ"/>
<dbReference type="InterPro" id="IPR000719">
    <property type="entry name" value="Prot_kinase_dom"/>
</dbReference>
<dbReference type="Pfam" id="PF00069">
    <property type="entry name" value="Pkinase"/>
    <property type="match status" value="1"/>
</dbReference>
<dbReference type="PROSITE" id="PS50011">
    <property type="entry name" value="PROTEIN_KINASE_DOM"/>
    <property type="match status" value="1"/>
</dbReference>
<keyword evidence="8" id="KW-1185">Reference proteome</keyword>
<evidence type="ECO:0000256" key="4">
    <source>
        <dbReference type="ARBA" id="ARBA00022777"/>
    </source>
</evidence>
<evidence type="ECO:0000256" key="3">
    <source>
        <dbReference type="ARBA" id="ARBA00022741"/>
    </source>
</evidence>
<dbReference type="EMBL" id="ASPP01011413">
    <property type="protein sequence ID" value="ETO21658.1"/>
    <property type="molecule type" value="Genomic_DNA"/>
</dbReference>
<evidence type="ECO:0000256" key="5">
    <source>
        <dbReference type="ARBA" id="ARBA00022840"/>
    </source>
</evidence>
<dbReference type="Proteomes" id="UP000023152">
    <property type="component" value="Unassembled WGS sequence"/>
</dbReference>
<keyword evidence="2" id="KW-0808">Transferase</keyword>
<dbReference type="AlphaFoldDB" id="X6N6V2"/>
<evidence type="ECO:0000313" key="7">
    <source>
        <dbReference type="EMBL" id="ETO21658.1"/>
    </source>
</evidence>
<dbReference type="InterPro" id="IPR011009">
    <property type="entry name" value="Kinase-like_dom_sf"/>
</dbReference>
<protein>
    <submittedName>
        <fullName evidence="7">AGC family protein kinase</fullName>
    </submittedName>
</protein>
<dbReference type="SUPFAM" id="SSF56112">
    <property type="entry name" value="Protein kinase-like (PK-like)"/>
    <property type="match status" value="1"/>
</dbReference>
<dbReference type="Gene3D" id="1.10.510.10">
    <property type="entry name" value="Transferase(Phosphotransferase) domain 1"/>
    <property type="match status" value="1"/>
</dbReference>
<dbReference type="PANTHER" id="PTHR24350">
    <property type="entry name" value="SERINE/THREONINE-PROTEIN KINASE IAL-RELATED"/>
    <property type="match status" value="1"/>
</dbReference>
<reference evidence="7 8" key="1">
    <citation type="journal article" date="2013" name="Curr. Biol.">
        <title>The Genome of the Foraminiferan Reticulomyxa filosa.</title>
        <authorList>
            <person name="Glockner G."/>
            <person name="Hulsmann N."/>
            <person name="Schleicher M."/>
            <person name="Noegel A.A."/>
            <person name="Eichinger L."/>
            <person name="Gallinger C."/>
            <person name="Pawlowski J."/>
            <person name="Sierra R."/>
            <person name="Euteneuer U."/>
            <person name="Pillet L."/>
            <person name="Moustafa A."/>
            <person name="Platzer M."/>
            <person name="Groth M."/>
            <person name="Szafranski K."/>
            <person name="Schliwa M."/>
        </authorList>
    </citation>
    <scope>NUCLEOTIDE SEQUENCE [LARGE SCALE GENOMIC DNA]</scope>
</reference>
<sequence length="110" mass="12572">MVEKKKHDPSVDVWALGVLLYEFVCGNPPFETGNQTKTLQRIKKLEFRFPPHVSPLARDLMLRLLVKDPSQRMELSQIPNHPFIVKQLNPAANDASKSIAEKNFDKTANF</sequence>
<evidence type="ECO:0000259" key="6">
    <source>
        <dbReference type="PROSITE" id="PS50011"/>
    </source>
</evidence>
<feature type="domain" description="Protein kinase" evidence="6">
    <location>
        <begin position="1"/>
        <end position="84"/>
    </location>
</feature>
<dbReference type="InterPro" id="IPR030616">
    <property type="entry name" value="Aur-like"/>
</dbReference>
<keyword evidence="5" id="KW-0067">ATP-binding</keyword>
<gene>
    <name evidence="7" type="ORF">RFI_15546</name>
</gene>